<dbReference type="Proteomes" id="UP000655225">
    <property type="component" value="Unassembled WGS sequence"/>
</dbReference>
<dbReference type="AlphaFoldDB" id="A0A834YXZ6"/>
<accession>A0A834YXZ6</accession>
<dbReference type="SUPFAM" id="SSF56112">
    <property type="entry name" value="Protein kinase-like (PK-like)"/>
    <property type="match status" value="1"/>
</dbReference>
<organism evidence="15 16">
    <name type="scientific">Tetracentron sinense</name>
    <name type="common">Spur-leaf</name>
    <dbReference type="NCBI Taxonomy" id="13715"/>
    <lineage>
        <taxon>Eukaryota</taxon>
        <taxon>Viridiplantae</taxon>
        <taxon>Streptophyta</taxon>
        <taxon>Embryophyta</taxon>
        <taxon>Tracheophyta</taxon>
        <taxon>Spermatophyta</taxon>
        <taxon>Magnoliopsida</taxon>
        <taxon>Trochodendrales</taxon>
        <taxon>Trochodendraceae</taxon>
        <taxon>Tetracentron</taxon>
    </lineage>
</organism>
<dbReference type="PROSITE" id="PS00107">
    <property type="entry name" value="PROTEIN_KINASE_ATP"/>
    <property type="match status" value="1"/>
</dbReference>
<dbReference type="Gene3D" id="3.30.200.20">
    <property type="entry name" value="Phosphorylase Kinase, domain 1"/>
    <property type="match status" value="1"/>
</dbReference>
<dbReference type="PANTHER" id="PTHR24351">
    <property type="entry name" value="RIBOSOMAL PROTEIN S6 KINASE"/>
    <property type="match status" value="1"/>
</dbReference>
<dbReference type="OrthoDB" id="63267at2759"/>
<evidence type="ECO:0000259" key="14">
    <source>
        <dbReference type="PROSITE" id="PS51285"/>
    </source>
</evidence>
<dbReference type="CDD" id="cd05123">
    <property type="entry name" value="STKc_AGC"/>
    <property type="match status" value="1"/>
</dbReference>
<reference evidence="15 16" key="1">
    <citation type="submission" date="2020-04" db="EMBL/GenBank/DDBJ databases">
        <title>Plant Genome Project.</title>
        <authorList>
            <person name="Zhang R.-G."/>
        </authorList>
    </citation>
    <scope>NUCLEOTIDE SEQUENCE [LARGE SCALE GENOMIC DNA]</scope>
    <source>
        <strain evidence="15">YNK0</strain>
        <tissue evidence="15">Leaf</tissue>
    </source>
</reference>
<keyword evidence="4" id="KW-0597">Phosphoprotein</keyword>
<evidence type="ECO:0000256" key="10">
    <source>
        <dbReference type="ARBA" id="ARBA00048679"/>
    </source>
</evidence>
<evidence type="ECO:0000259" key="13">
    <source>
        <dbReference type="PROSITE" id="PS50011"/>
    </source>
</evidence>
<evidence type="ECO:0000256" key="1">
    <source>
        <dbReference type="ARBA" id="ARBA00009804"/>
    </source>
</evidence>
<proteinExistence type="inferred from homology"/>
<evidence type="ECO:0000256" key="2">
    <source>
        <dbReference type="ARBA" id="ARBA00012513"/>
    </source>
</evidence>
<comment type="similarity">
    <text evidence="1">Belongs to the protein kinase superfamily. AGC Ser/Thr protein kinase family. S6 kinase subfamily.</text>
</comment>
<feature type="domain" description="AGC-kinase C-terminal" evidence="14">
    <location>
        <begin position="309"/>
        <end position="372"/>
    </location>
</feature>
<protein>
    <recommendedName>
        <fullName evidence="2">non-specific serine/threonine protein kinase</fullName>
        <ecNumber evidence="2">2.7.11.1</ecNumber>
    </recommendedName>
</protein>
<dbReference type="GO" id="GO:0009409">
    <property type="term" value="P:response to cold"/>
    <property type="evidence" value="ECO:0007669"/>
    <property type="project" value="UniProtKB-ARBA"/>
</dbReference>
<dbReference type="OMA" id="AGTHCIA"/>
<dbReference type="SMART" id="SM00220">
    <property type="entry name" value="S_TKc"/>
    <property type="match status" value="1"/>
</dbReference>
<dbReference type="SMART" id="SM00133">
    <property type="entry name" value="S_TK_X"/>
    <property type="match status" value="1"/>
</dbReference>
<evidence type="ECO:0000313" key="15">
    <source>
        <dbReference type="EMBL" id="KAF8397944.1"/>
    </source>
</evidence>
<keyword evidence="8 11" id="KW-0067">ATP-binding</keyword>
<dbReference type="PROSITE" id="PS50011">
    <property type="entry name" value="PROTEIN_KINASE_DOM"/>
    <property type="match status" value="1"/>
</dbReference>
<evidence type="ECO:0000256" key="12">
    <source>
        <dbReference type="RuleBase" id="RU000304"/>
    </source>
</evidence>
<feature type="binding site" evidence="11">
    <location>
        <position position="81"/>
    </location>
    <ligand>
        <name>ATP</name>
        <dbReference type="ChEBI" id="CHEBI:30616"/>
    </ligand>
</feature>
<dbReference type="FunFam" id="1.10.510.10:FF:000297">
    <property type="entry name" value="Non-specific serine/threonine protein kinase"/>
    <property type="match status" value="1"/>
</dbReference>
<dbReference type="EC" id="2.7.11.1" evidence="2"/>
<dbReference type="InterPro" id="IPR000719">
    <property type="entry name" value="Prot_kinase_dom"/>
</dbReference>
<keyword evidence="16" id="KW-1185">Reference proteome</keyword>
<dbReference type="Pfam" id="PF00069">
    <property type="entry name" value="Pkinase"/>
    <property type="match status" value="1"/>
</dbReference>
<evidence type="ECO:0000313" key="16">
    <source>
        <dbReference type="Proteomes" id="UP000655225"/>
    </source>
</evidence>
<evidence type="ECO:0000256" key="6">
    <source>
        <dbReference type="ARBA" id="ARBA00022741"/>
    </source>
</evidence>
<name>A0A834YXZ6_TETSI</name>
<dbReference type="PROSITE" id="PS51285">
    <property type="entry name" value="AGC_KINASE_CTER"/>
    <property type="match status" value="1"/>
</dbReference>
<evidence type="ECO:0000256" key="3">
    <source>
        <dbReference type="ARBA" id="ARBA00022527"/>
    </source>
</evidence>
<keyword evidence="6 11" id="KW-0547">Nucleotide-binding</keyword>
<dbReference type="GO" id="GO:0045727">
    <property type="term" value="P:positive regulation of translation"/>
    <property type="evidence" value="ECO:0007669"/>
    <property type="project" value="UniProtKB-ARBA"/>
</dbReference>
<dbReference type="FunFam" id="3.30.200.20:FF:000048">
    <property type="entry name" value="Non-specific serine/threonine protein kinase"/>
    <property type="match status" value="1"/>
</dbReference>
<sequence length="372" mass="42548">MEHLMYKANPVSRTYATQAFKLSNGDYTLDDYDYNDDEVVVEEKSPVGLDNFEVMKVVGQGGFGKVFQVRKRDTSEIYAMKVMPKDKIIEKNQWEFMKSERDILTKVNHPFIVQLRYSFQTKYRLYLVLDFVNGGDLFFQLHHQGLFREDLARIYTAEIVSAVSYLHANGIMHRDLKPNNIILDADGHAMLTDFGLAKQFKDDTRSKTMCGTGEYMSPEVVLGNGYDKATDWWSVGIMLFEMLTGYLPFIGSNQQKIQHKIINEKAKLPAFLTREAHSLLKGLLQKEASKRLGGGPSGSEEIKRHEWFRPINWKKLEAREIKPSFCPQVTGKQCIANFEGCLTNMPLLDSPAGSPKANDRLFKGFTYVHPDD</sequence>
<comment type="catalytic activity">
    <reaction evidence="9">
        <text>L-threonyl-[protein] + ATP = O-phospho-L-threonyl-[protein] + ADP + H(+)</text>
        <dbReference type="Rhea" id="RHEA:46608"/>
        <dbReference type="Rhea" id="RHEA-COMP:11060"/>
        <dbReference type="Rhea" id="RHEA-COMP:11605"/>
        <dbReference type="ChEBI" id="CHEBI:15378"/>
        <dbReference type="ChEBI" id="CHEBI:30013"/>
        <dbReference type="ChEBI" id="CHEBI:30616"/>
        <dbReference type="ChEBI" id="CHEBI:61977"/>
        <dbReference type="ChEBI" id="CHEBI:456216"/>
        <dbReference type="EC" id="2.7.11.1"/>
    </reaction>
</comment>
<keyword evidence="3 12" id="KW-0723">Serine/threonine-protein kinase</keyword>
<evidence type="ECO:0000256" key="9">
    <source>
        <dbReference type="ARBA" id="ARBA00047899"/>
    </source>
</evidence>
<dbReference type="EMBL" id="JABCRI010000011">
    <property type="protein sequence ID" value="KAF8397944.1"/>
    <property type="molecule type" value="Genomic_DNA"/>
</dbReference>
<dbReference type="InterPro" id="IPR008271">
    <property type="entry name" value="Ser/Thr_kinase_AS"/>
</dbReference>
<dbReference type="GO" id="GO:0005634">
    <property type="term" value="C:nucleus"/>
    <property type="evidence" value="ECO:0007669"/>
    <property type="project" value="UniProtKB-ARBA"/>
</dbReference>
<keyword evidence="7" id="KW-0418">Kinase</keyword>
<feature type="domain" description="Protein kinase" evidence="13">
    <location>
        <begin position="52"/>
        <end position="308"/>
    </location>
</feature>
<gene>
    <name evidence="15" type="ORF">HHK36_016870</name>
</gene>
<dbReference type="Gene3D" id="1.10.510.10">
    <property type="entry name" value="Transferase(Phosphotransferase) domain 1"/>
    <property type="match status" value="1"/>
</dbReference>
<evidence type="ECO:0000256" key="7">
    <source>
        <dbReference type="ARBA" id="ARBA00022777"/>
    </source>
</evidence>
<evidence type="ECO:0000256" key="11">
    <source>
        <dbReference type="PROSITE-ProRule" id="PRU10141"/>
    </source>
</evidence>
<evidence type="ECO:0000256" key="4">
    <source>
        <dbReference type="ARBA" id="ARBA00022553"/>
    </source>
</evidence>
<evidence type="ECO:0000256" key="8">
    <source>
        <dbReference type="ARBA" id="ARBA00022840"/>
    </source>
</evidence>
<dbReference type="GO" id="GO:0009651">
    <property type="term" value="P:response to salt stress"/>
    <property type="evidence" value="ECO:0007669"/>
    <property type="project" value="UniProtKB-ARBA"/>
</dbReference>
<dbReference type="GO" id="GO:0005524">
    <property type="term" value="F:ATP binding"/>
    <property type="evidence" value="ECO:0007669"/>
    <property type="project" value="UniProtKB-UniRule"/>
</dbReference>
<evidence type="ECO:0000256" key="5">
    <source>
        <dbReference type="ARBA" id="ARBA00022679"/>
    </source>
</evidence>
<dbReference type="InterPro" id="IPR011009">
    <property type="entry name" value="Kinase-like_dom_sf"/>
</dbReference>
<keyword evidence="5" id="KW-0808">Transferase</keyword>
<comment type="catalytic activity">
    <reaction evidence="10">
        <text>L-seryl-[protein] + ATP = O-phospho-L-seryl-[protein] + ADP + H(+)</text>
        <dbReference type="Rhea" id="RHEA:17989"/>
        <dbReference type="Rhea" id="RHEA-COMP:9863"/>
        <dbReference type="Rhea" id="RHEA-COMP:11604"/>
        <dbReference type="ChEBI" id="CHEBI:15378"/>
        <dbReference type="ChEBI" id="CHEBI:29999"/>
        <dbReference type="ChEBI" id="CHEBI:30616"/>
        <dbReference type="ChEBI" id="CHEBI:83421"/>
        <dbReference type="ChEBI" id="CHEBI:456216"/>
        <dbReference type="EC" id="2.7.11.1"/>
    </reaction>
</comment>
<dbReference type="InterPro" id="IPR000961">
    <property type="entry name" value="AGC-kinase_C"/>
</dbReference>
<dbReference type="PROSITE" id="PS00108">
    <property type="entry name" value="PROTEIN_KINASE_ST"/>
    <property type="match status" value="1"/>
</dbReference>
<dbReference type="InterPro" id="IPR017441">
    <property type="entry name" value="Protein_kinase_ATP_BS"/>
</dbReference>
<dbReference type="InterPro" id="IPR045270">
    <property type="entry name" value="STKc_AGC"/>
</dbReference>
<comment type="caution">
    <text evidence="15">The sequence shown here is derived from an EMBL/GenBank/DDBJ whole genome shotgun (WGS) entry which is preliminary data.</text>
</comment>
<dbReference type="GO" id="GO:0004674">
    <property type="term" value="F:protein serine/threonine kinase activity"/>
    <property type="evidence" value="ECO:0007669"/>
    <property type="project" value="UniProtKB-KW"/>
</dbReference>